<reference evidence="1" key="1">
    <citation type="submission" date="2023-05" db="EMBL/GenBank/DDBJ databases">
        <title>Cataloging the Phylogenetic Diversity of Human Bladder Bacteria.</title>
        <authorList>
            <person name="Du J."/>
        </authorList>
    </citation>
    <scope>NUCLEOTIDE SEQUENCE</scope>
    <source>
        <strain evidence="1">UMB1231</strain>
    </source>
</reference>
<evidence type="ECO:0008006" key="3">
    <source>
        <dbReference type="Google" id="ProtNLM"/>
    </source>
</evidence>
<comment type="caution">
    <text evidence="1">The sequence shown here is derived from an EMBL/GenBank/DDBJ whole genome shotgun (WGS) entry which is preliminary data.</text>
</comment>
<dbReference type="AlphaFoldDB" id="A0AAJ1Q5E3"/>
<evidence type="ECO:0000313" key="1">
    <source>
        <dbReference type="EMBL" id="MDK7186867.1"/>
    </source>
</evidence>
<accession>A0AAJ1Q5E3</accession>
<evidence type="ECO:0000313" key="2">
    <source>
        <dbReference type="Proteomes" id="UP001229251"/>
    </source>
</evidence>
<protein>
    <recommendedName>
        <fullName evidence="3">Phage head morphogenesis domain-containing protein</fullName>
    </recommendedName>
</protein>
<dbReference type="EMBL" id="JASOOE010000004">
    <property type="protein sequence ID" value="MDK7186867.1"/>
    <property type="molecule type" value="Genomic_DNA"/>
</dbReference>
<organism evidence="1 2">
    <name type="scientific">Facklamia hominis</name>
    <dbReference type="NCBI Taxonomy" id="178214"/>
    <lineage>
        <taxon>Bacteria</taxon>
        <taxon>Bacillati</taxon>
        <taxon>Bacillota</taxon>
        <taxon>Bacilli</taxon>
        <taxon>Lactobacillales</taxon>
        <taxon>Aerococcaceae</taxon>
        <taxon>Facklamia</taxon>
    </lineage>
</organism>
<proteinExistence type="predicted"/>
<sequence length="370" mass="42599">MKSDISIELLEKLQIEFKKEISHQSKLNQIKKKIQNKTATYHEANQFSIEVGETLAKVFQEHLSEDQLPNGRMYYNIAKKVVDPMMHQNYDLIAENTSDIQNLLNRQANLSLKAIKHPINQDKIDGIVQRLADSEKFDDIKWILKEPIVNFSQSIVDDSIQANADFQYDSGLKPKIIRRANSGCCDWCSEVAGTYDYSKNIPRDVFRRHRNCRCSVEYLPGDGRRQNVHTKKYKEENESLIEYRIKQNDDIIYSRKKKDSKEIGRIQRIIKSNVLGEEINGVKIKDVSEHFAERSVERGLKASDILDALNRPLEIGDIKYDSQDRPSFKVIGEKATFYINPDTGNLTTSHKTSSYRIKKLKGGSNNEANA</sequence>
<name>A0AAJ1Q5E3_9LACT</name>
<dbReference type="RefSeq" id="WP_285065452.1">
    <property type="nucleotide sequence ID" value="NZ_JASOOE010000004.1"/>
</dbReference>
<gene>
    <name evidence="1" type="ORF">QP433_02625</name>
</gene>
<dbReference type="Proteomes" id="UP001229251">
    <property type="component" value="Unassembled WGS sequence"/>
</dbReference>